<keyword evidence="8" id="KW-1185">Reference proteome</keyword>
<dbReference type="RefSeq" id="WP_210662702.1">
    <property type="nucleotide sequence ID" value="NZ_JAGKQQ010000002.1"/>
</dbReference>
<dbReference type="Gene3D" id="2.40.50.100">
    <property type="match status" value="1"/>
</dbReference>
<name>A0ABS5C3J5_9BACT</name>
<dbReference type="InterPro" id="IPR058625">
    <property type="entry name" value="MdtA-like_BSH"/>
</dbReference>
<accession>A0ABS5C3J5</accession>
<proteinExistence type="inferred from homology"/>
<dbReference type="PANTHER" id="PTHR30097:SF4">
    <property type="entry name" value="SLR6042 PROTEIN"/>
    <property type="match status" value="1"/>
</dbReference>
<dbReference type="SUPFAM" id="SSF111369">
    <property type="entry name" value="HlyD-like secretion proteins"/>
    <property type="match status" value="1"/>
</dbReference>
<dbReference type="Pfam" id="PF25954">
    <property type="entry name" value="Beta-barrel_RND_2"/>
    <property type="match status" value="1"/>
</dbReference>
<comment type="caution">
    <text evidence="7">The sequence shown here is derived from an EMBL/GenBank/DDBJ whole genome shotgun (WGS) entry which is preliminary data.</text>
</comment>
<evidence type="ECO:0000259" key="6">
    <source>
        <dbReference type="Pfam" id="PF25975"/>
    </source>
</evidence>
<dbReference type="Gene3D" id="2.40.30.170">
    <property type="match status" value="2"/>
</dbReference>
<gene>
    <name evidence="7" type="ORF">J8F10_35430</name>
</gene>
<evidence type="ECO:0000256" key="1">
    <source>
        <dbReference type="ARBA" id="ARBA00009477"/>
    </source>
</evidence>
<dbReference type="NCBIfam" id="TIGR01730">
    <property type="entry name" value="RND_mfp"/>
    <property type="match status" value="1"/>
</dbReference>
<dbReference type="PANTHER" id="PTHR30097">
    <property type="entry name" value="CATION EFFLUX SYSTEM PROTEIN CUSB"/>
    <property type="match status" value="1"/>
</dbReference>
<dbReference type="Gene3D" id="2.40.420.20">
    <property type="match status" value="2"/>
</dbReference>
<dbReference type="InterPro" id="IPR051909">
    <property type="entry name" value="MFP_Cation_Efflux"/>
</dbReference>
<dbReference type="Pfam" id="PF25917">
    <property type="entry name" value="BSH_RND"/>
    <property type="match status" value="1"/>
</dbReference>
<dbReference type="InterPro" id="IPR058649">
    <property type="entry name" value="CzcB_C"/>
</dbReference>
<feature type="domain" description="CzcB-like C-terminal circularly permuted SH3-like" evidence="6">
    <location>
        <begin position="705"/>
        <end position="762"/>
    </location>
</feature>
<keyword evidence="2" id="KW-0813">Transport</keyword>
<feature type="domain" description="CusB-like beta-barrel" evidence="4">
    <location>
        <begin position="246"/>
        <end position="324"/>
    </location>
</feature>
<dbReference type="Pfam" id="PF25975">
    <property type="entry name" value="CzcB_C"/>
    <property type="match status" value="1"/>
</dbReference>
<organism evidence="7 8">
    <name type="scientific">Gemmata palustris</name>
    <dbReference type="NCBI Taxonomy" id="2822762"/>
    <lineage>
        <taxon>Bacteria</taxon>
        <taxon>Pseudomonadati</taxon>
        <taxon>Planctomycetota</taxon>
        <taxon>Planctomycetia</taxon>
        <taxon>Gemmatales</taxon>
        <taxon>Gemmataceae</taxon>
        <taxon>Gemmata</taxon>
    </lineage>
</organism>
<evidence type="ECO:0000259" key="5">
    <source>
        <dbReference type="Pfam" id="PF25973"/>
    </source>
</evidence>
<reference evidence="7 8" key="1">
    <citation type="submission" date="2021-04" db="EMBL/GenBank/DDBJ databases">
        <authorList>
            <person name="Ivanova A."/>
        </authorList>
    </citation>
    <scope>NUCLEOTIDE SEQUENCE [LARGE SCALE GENOMIC DNA]</scope>
    <source>
        <strain evidence="7 8">G18</strain>
    </source>
</reference>
<evidence type="ECO:0000313" key="7">
    <source>
        <dbReference type="EMBL" id="MBP3960547.1"/>
    </source>
</evidence>
<dbReference type="InterPro" id="IPR058647">
    <property type="entry name" value="BSH_CzcB-like"/>
</dbReference>
<evidence type="ECO:0000256" key="2">
    <source>
        <dbReference type="ARBA" id="ARBA00022448"/>
    </source>
</evidence>
<feature type="domain" description="CzcB-like barrel-sandwich hybrid" evidence="5">
    <location>
        <begin position="474"/>
        <end position="617"/>
    </location>
</feature>
<protein>
    <submittedName>
        <fullName evidence="7">Efflux RND transporter periplasmic adaptor subunit</fullName>
    </submittedName>
</protein>
<evidence type="ECO:0000259" key="4">
    <source>
        <dbReference type="Pfam" id="PF25954"/>
    </source>
</evidence>
<comment type="similarity">
    <text evidence="1">Belongs to the membrane fusion protein (MFP) (TC 8.A.1) family.</text>
</comment>
<dbReference type="Pfam" id="PF25973">
    <property type="entry name" value="BSH_CzcB"/>
    <property type="match status" value="1"/>
</dbReference>
<sequence>MSTTRVTRAHRRAALLAVGGVLTIGAAVLLAHEGHAPLPTRGAQVDAEKGTLVLTADARAAIDVDTAPVELLPIEERVSAYASLVAPWSNHGFATARVPGRVVRVAVTPGQTVAAGATVAEIESLEIDALQLDVLAARNDIALAEKQVAELIKSAEAGAVAGQLVIDAQTRLARNRNALALARSKWLGLGLSVAQLDEVIRRSAALPGLALPVTAPVSGTVVRADATTGKVVEPAEQLAEVMDLSTVWVRIEVLEKDLRRVAIGQLVELHLAAYPGELVRTTVRIKSEYLDPTTNVSTVWAELSNPSGSEPRFRPGMSGQVQLVVSNAAPAAPALAAVTGGMGASAPGGTRAPGRPTVPSAAVLREGVERFVLVEEANAAESSEYRKVPVVVGRTAGERVEIVGGGVFPGDRVVTRGGHELAPFFTPTVLRPSPEAVRTIGLTVEPARFVALDEVLALEGTVDVPPARRGFAASQLAGTVHSIRADRGRAVTAGEVLAEVFSPELLVLQQELLRVHLETALAADRLDRLRDAGAGVAVTRVWELESQLNSLKNQSDTFRRKLLTVGLLPVQIDQVLADKRLIGFAPIRAPFAGIVVNFDKVLGQAVAAHESVFELRDPSARAPVRAFVPERDAGRIRPGQVVRVRLVADPDFVGAALVARSGRTFGAENRTQSVWVELDADPAHPLLHGQLAGLVVVLGRRAPALAVPRSAVVTDGTASYVFVRKPDGTFDRRSVETGPADDRLVTITRGLTEGEPVAATGAHELMTAFSSLR</sequence>
<dbReference type="InterPro" id="IPR058792">
    <property type="entry name" value="Beta-barrel_RND_2"/>
</dbReference>
<evidence type="ECO:0000259" key="3">
    <source>
        <dbReference type="Pfam" id="PF25917"/>
    </source>
</evidence>
<evidence type="ECO:0000313" key="8">
    <source>
        <dbReference type="Proteomes" id="UP000676565"/>
    </source>
</evidence>
<dbReference type="InterPro" id="IPR006143">
    <property type="entry name" value="RND_pump_MFP"/>
</dbReference>
<dbReference type="EMBL" id="JAGKQQ010000002">
    <property type="protein sequence ID" value="MBP3960547.1"/>
    <property type="molecule type" value="Genomic_DNA"/>
</dbReference>
<dbReference type="Proteomes" id="UP000676565">
    <property type="component" value="Unassembled WGS sequence"/>
</dbReference>
<feature type="domain" description="Multidrug resistance protein MdtA-like barrel-sandwich hybrid" evidence="3">
    <location>
        <begin position="95"/>
        <end position="242"/>
    </location>
</feature>